<dbReference type="InterPro" id="IPR013324">
    <property type="entry name" value="RNA_pol_sigma_r3/r4-like"/>
</dbReference>
<organism evidence="2 3">
    <name type="scientific">Cutibacterium acnes</name>
    <name type="common">Propionibacterium acnes</name>
    <dbReference type="NCBI Taxonomy" id="1747"/>
    <lineage>
        <taxon>Bacteria</taxon>
        <taxon>Bacillati</taxon>
        <taxon>Actinomycetota</taxon>
        <taxon>Actinomycetes</taxon>
        <taxon>Propionibacteriales</taxon>
        <taxon>Propionibacteriaceae</taxon>
        <taxon>Cutibacterium</taxon>
    </lineage>
</organism>
<accession>A0A2B7JSH3</accession>
<name>A0A2B7JSH3_CUTAC</name>
<sequence length="211" mass="23104">MLAWVILADQVDSRRHNDEVPHLLTALTSPGLLVSPTGYTVGTPQWVLPPERTSGDEVQALTTDPASLIHAVWTSGSGPWRIGVSHGEVDTPLPDSTRAARGPAYISAREAIDECRRRRAAIHVFADGTDGMRRFSQVAQVVVDLARRLRPAARDVAKFYDLSMSSDETARALGISTSAVSQRLTRARWEYLVGIRQLAVDLAQEAQWPSP</sequence>
<evidence type="ECO:0000313" key="4">
    <source>
        <dbReference type="Proteomes" id="UP000256621"/>
    </source>
</evidence>
<dbReference type="GeneID" id="92856069"/>
<dbReference type="InterPro" id="IPR036388">
    <property type="entry name" value="WH-like_DNA-bd_sf"/>
</dbReference>
<reference evidence="2 3" key="1">
    <citation type="submission" date="2017-02" db="EMBL/GenBank/DDBJ databases">
        <title>Prevalence of linear plasmids in Cutibacterium acnes isolates obtained from cancerous prostatic tissue.</title>
        <authorList>
            <person name="Davidsson S."/>
            <person name="Bruggemann H."/>
        </authorList>
    </citation>
    <scope>NUCLEOTIDE SEQUENCE [LARGE SCALE GENOMIC DNA]</scope>
    <source>
        <strain evidence="2 3">11-78</strain>
    </source>
</reference>
<dbReference type="RefSeq" id="WP_002515718.1">
    <property type="nucleotide sequence ID" value="NZ_AP019664.1"/>
</dbReference>
<dbReference type="Gene3D" id="1.10.10.10">
    <property type="entry name" value="Winged helix-like DNA-binding domain superfamily/Winged helix DNA-binding domain"/>
    <property type="match status" value="1"/>
</dbReference>
<dbReference type="OrthoDB" id="5184241at2"/>
<evidence type="ECO:0000313" key="3">
    <source>
        <dbReference type="Proteomes" id="UP000226191"/>
    </source>
</evidence>
<evidence type="ECO:0000313" key="2">
    <source>
        <dbReference type="EMBL" id="PGF35220.1"/>
    </source>
</evidence>
<evidence type="ECO:0000313" key="1">
    <source>
        <dbReference type="EMBL" id="AXM07004.1"/>
    </source>
</evidence>
<dbReference type="SUPFAM" id="SSF88659">
    <property type="entry name" value="Sigma3 and sigma4 domains of RNA polymerase sigma factors"/>
    <property type="match status" value="1"/>
</dbReference>
<protein>
    <submittedName>
        <fullName evidence="2">Uncharacterized protein</fullName>
    </submittedName>
</protein>
<dbReference type="EMBL" id="CP031442">
    <property type="protein sequence ID" value="AXM07004.1"/>
    <property type="molecule type" value="Genomic_DNA"/>
</dbReference>
<proteinExistence type="predicted"/>
<dbReference type="EMBL" id="MVCE01000002">
    <property type="protein sequence ID" value="PGF35220.1"/>
    <property type="molecule type" value="Genomic_DNA"/>
</dbReference>
<gene>
    <name evidence="2" type="ORF">B1B09_06465</name>
    <name evidence="1" type="ORF">DXN06_07545</name>
</gene>
<dbReference type="Proteomes" id="UP000226191">
    <property type="component" value="Unassembled WGS sequence"/>
</dbReference>
<dbReference type="Proteomes" id="UP000256621">
    <property type="component" value="Chromosome"/>
</dbReference>
<dbReference type="AlphaFoldDB" id="A0A2B7JSH3"/>
<reference evidence="1 4" key="2">
    <citation type="submission" date="2018-08" db="EMBL/GenBank/DDBJ databases">
        <title>Genome sequencing of Cutibacterium acnes KCOM 1315.</title>
        <authorList>
            <person name="Kook J.-K."/>
            <person name="Park S.-N."/>
            <person name="Lim Y.K."/>
        </authorList>
    </citation>
    <scope>NUCLEOTIDE SEQUENCE [LARGE SCALE GENOMIC DNA]</scope>
    <source>
        <strain evidence="1 4">KCOM 1315</strain>
    </source>
</reference>